<dbReference type="CDD" id="cd00037">
    <property type="entry name" value="CLECT"/>
    <property type="match status" value="1"/>
</dbReference>
<dbReference type="InterPro" id="IPR016187">
    <property type="entry name" value="CTDL_fold"/>
</dbReference>
<dbReference type="Proteomes" id="UP001283361">
    <property type="component" value="Unassembled WGS sequence"/>
</dbReference>
<comment type="caution">
    <text evidence="2">The sequence shown here is derived from an EMBL/GenBank/DDBJ whole genome shotgun (WGS) entry which is preliminary data.</text>
</comment>
<keyword evidence="3" id="KW-1185">Reference proteome</keyword>
<reference evidence="2" key="1">
    <citation type="journal article" date="2023" name="G3 (Bethesda)">
        <title>A reference genome for the long-term kleptoplast-retaining sea slug Elysia crispata morphotype clarki.</title>
        <authorList>
            <person name="Eastman K.E."/>
            <person name="Pendleton A.L."/>
            <person name="Shaikh M.A."/>
            <person name="Suttiyut T."/>
            <person name="Ogas R."/>
            <person name="Tomko P."/>
            <person name="Gavelis G."/>
            <person name="Widhalm J.R."/>
            <person name="Wisecaver J.H."/>
        </authorList>
    </citation>
    <scope>NUCLEOTIDE SEQUENCE</scope>
    <source>
        <strain evidence="2">ECLA1</strain>
    </source>
</reference>
<accession>A0AAE1E2Y6</accession>
<evidence type="ECO:0000313" key="3">
    <source>
        <dbReference type="Proteomes" id="UP001283361"/>
    </source>
</evidence>
<keyword evidence="1" id="KW-0812">Transmembrane</keyword>
<gene>
    <name evidence="2" type="ORF">RRG08_016518</name>
</gene>
<dbReference type="EMBL" id="JAWDGP010001369">
    <property type="protein sequence ID" value="KAK3792509.1"/>
    <property type="molecule type" value="Genomic_DNA"/>
</dbReference>
<evidence type="ECO:0000313" key="2">
    <source>
        <dbReference type="EMBL" id="KAK3792509.1"/>
    </source>
</evidence>
<evidence type="ECO:0000256" key="1">
    <source>
        <dbReference type="SAM" id="Phobius"/>
    </source>
</evidence>
<name>A0AAE1E2Y6_9GAST</name>
<dbReference type="InterPro" id="IPR016186">
    <property type="entry name" value="C-type_lectin-like/link_sf"/>
</dbReference>
<keyword evidence="1" id="KW-0472">Membrane</keyword>
<dbReference type="SUPFAM" id="SSF56436">
    <property type="entry name" value="C-type lectin-like"/>
    <property type="match status" value="1"/>
</dbReference>
<dbReference type="SUPFAM" id="SSF57414">
    <property type="entry name" value="Hairpin loop containing domain-like"/>
    <property type="match status" value="1"/>
</dbReference>
<protein>
    <recommendedName>
        <fullName evidence="4">Apple domain-containing protein</fullName>
    </recommendedName>
</protein>
<dbReference type="Gene3D" id="3.10.100.10">
    <property type="entry name" value="Mannose-Binding Protein A, subunit A"/>
    <property type="match status" value="1"/>
</dbReference>
<proteinExistence type="predicted"/>
<feature type="transmembrane region" description="Helical" evidence="1">
    <location>
        <begin position="12"/>
        <end position="32"/>
    </location>
</feature>
<dbReference type="AlphaFoldDB" id="A0AAE1E2Y6"/>
<evidence type="ECO:0008006" key="4">
    <source>
        <dbReference type="Google" id="ProtNLM"/>
    </source>
</evidence>
<keyword evidence="1" id="KW-1133">Transmembrane helix</keyword>
<organism evidence="2 3">
    <name type="scientific">Elysia crispata</name>
    <name type="common">lettuce slug</name>
    <dbReference type="NCBI Taxonomy" id="231223"/>
    <lineage>
        <taxon>Eukaryota</taxon>
        <taxon>Metazoa</taxon>
        <taxon>Spiralia</taxon>
        <taxon>Lophotrochozoa</taxon>
        <taxon>Mollusca</taxon>
        <taxon>Gastropoda</taxon>
        <taxon>Heterobranchia</taxon>
        <taxon>Euthyneura</taxon>
        <taxon>Panpulmonata</taxon>
        <taxon>Sacoglossa</taxon>
        <taxon>Placobranchoidea</taxon>
        <taxon>Plakobranchidae</taxon>
        <taxon>Elysia</taxon>
    </lineage>
</organism>
<sequence>MTAHTSVQFHSAVWTFFIALYAQALTFDFLILEKKTNATNGDKICKSRGYDGLAVVNTPESFAYLLRITEEKRISAGKGVNIGLYLKVDTMEFRWYDGNLPAPDLPWLYQDTQPDVKKPYGRIHHSGRINMESGKNWVHTACSNYTSTDALAVAYGTTFRDQEPLYASVHQTRSYVTSYLECVLLCSANYRCRVAAFYATSLECRTLGVETTTMIFQPKSEVTTFDSSL</sequence>